<keyword evidence="9" id="KW-0862">Zinc</keyword>
<dbReference type="Pfam" id="PF06831">
    <property type="entry name" value="H2TH"/>
    <property type="match status" value="1"/>
</dbReference>
<keyword evidence="10" id="KW-0238">DNA-binding</keyword>
<evidence type="ECO:0000256" key="6">
    <source>
        <dbReference type="ARBA" id="ARBA00022763"/>
    </source>
</evidence>
<evidence type="ECO:0000256" key="7">
    <source>
        <dbReference type="ARBA" id="ARBA00022771"/>
    </source>
</evidence>
<evidence type="ECO:0000256" key="15">
    <source>
        <dbReference type="ARBA" id="ARBA00044632"/>
    </source>
</evidence>
<dbReference type="PANTHER" id="PTHR22993:SF9">
    <property type="entry name" value="FORMAMIDOPYRIMIDINE-DNA GLYCOSYLASE"/>
    <property type="match status" value="1"/>
</dbReference>
<dbReference type="NCBIfam" id="NF002211">
    <property type="entry name" value="PRK01103.1"/>
    <property type="match status" value="1"/>
</dbReference>
<dbReference type="GO" id="GO:0034039">
    <property type="term" value="F:8-oxo-7,8-dihydroguanine DNA N-glycosylase activity"/>
    <property type="evidence" value="ECO:0007669"/>
    <property type="project" value="TreeGrafter"/>
</dbReference>
<dbReference type="SMART" id="SM00898">
    <property type="entry name" value="Fapy_DNA_glyco"/>
    <property type="match status" value="1"/>
</dbReference>
<comment type="caution">
    <text evidence="19">The sequence shown here is derived from an EMBL/GenBank/DDBJ whole genome shotgun (WGS) entry which is preliminary data.</text>
</comment>
<reference evidence="20" key="1">
    <citation type="submission" date="2017-09" db="EMBL/GenBank/DDBJ databases">
        <title>Depth-based differentiation of microbial function through sediment-hosted aquifers and enrichment of novel symbionts in the deep terrestrial subsurface.</title>
        <authorList>
            <person name="Probst A.J."/>
            <person name="Ladd B."/>
            <person name="Jarett J.K."/>
            <person name="Geller-Mcgrath D.E."/>
            <person name="Sieber C.M.K."/>
            <person name="Emerson J.B."/>
            <person name="Anantharaman K."/>
            <person name="Thomas B.C."/>
            <person name="Malmstrom R."/>
            <person name="Stieglmeier M."/>
            <person name="Klingl A."/>
            <person name="Woyke T."/>
            <person name="Ryan C.M."/>
            <person name="Banfield J.F."/>
        </authorList>
    </citation>
    <scope>NUCLEOTIDE SEQUENCE [LARGE SCALE GENOMIC DNA]</scope>
</reference>
<comment type="similarity">
    <text evidence="3">Belongs to the FPG family.</text>
</comment>
<sequence length="283" mass="31258">MNRDLCDCVLGKNIKQVEVLAAKSVWPIPKKFVNLLTGQSLVAIDRIGKLLIFSLSDKKNYLLVHLKMTGQLIYAINHKLVAGGHSLSAQSLIGYVGGELPNRSTRVYLIFSDKSHLFFNDQRRFGYLKIVDQASLAVIKAKYGIEPLTPNFTKSNFFLAIKGRTKNIKALLLDQSLISGLGNIYADEALFAAGIRPARRASSLSKAEIERLYGVIEGLIRRAIKARGTTFNNYLDAQGNKGGFVVKLAVYGRSKELCLKCQGPIKKIKVAGRGTHFCPNCQK</sequence>
<feature type="domain" description="FPG-type" evidence="17">
    <location>
        <begin position="249"/>
        <end position="283"/>
    </location>
</feature>
<dbReference type="CDD" id="cd08966">
    <property type="entry name" value="EcFpg-like_N"/>
    <property type="match status" value="1"/>
</dbReference>
<evidence type="ECO:0000259" key="17">
    <source>
        <dbReference type="PROSITE" id="PS51066"/>
    </source>
</evidence>
<evidence type="ECO:0000256" key="9">
    <source>
        <dbReference type="ARBA" id="ARBA00022833"/>
    </source>
</evidence>
<dbReference type="InterPro" id="IPR010979">
    <property type="entry name" value="Ribosomal_uS13-like_H2TH"/>
</dbReference>
<dbReference type="InterPro" id="IPR000214">
    <property type="entry name" value="Znf_DNA_glyclase/AP_lyase"/>
</dbReference>
<evidence type="ECO:0000313" key="19">
    <source>
        <dbReference type="EMBL" id="PIT94328.1"/>
    </source>
</evidence>
<proteinExistence type="inferred from homology"/>
<protein>
    <submittedName>
        <fullName evidence="19">DNA-formamidopyrimidine glycosylase</fullName>
    </submittedName>
</protein>
<dbReference type="InterPro" id="IPR015886">
    <property type="entry name" value="H2TH_FPG"/>
</dbReference>
<keyword evidence="6" id="KW-0227">DNA damage</keyword>
<evidence type="ECO:0000256" key="16">
    <source>
        <dbReference type="PROSITE-ProRule" id="PRU00391"/>
    </source>
</evidence>
<comment type="catalytic activity">
    <reaction evidence="15">
        <text>2'-deoxyribonucleotide-(2'-deoxyribose 5'-phosphate)-2'-deoxyribonucleotide-DNA = a 3'-end 2'-deoxyribonucleotide-(2,3-dehydro-2,3-deoxyribose 5'-phosphate)-DNA + a 5'-end 5'-phospho-2'-deoxyribonucleoside-DNA + H(+)</text>
        <dbReference type="Rhea" id="RHEA:66592"/>
        <dbReference type="Rhea" id="RHEA-COMP:13180"/>
        <dbReference type="Rhea" id="RHEA-COMP:16897"/>
        <dbReference type="Rhea" id="RHEA-COMP:17067"/>
        <dbReference type="ChEBI" id="CHEBI:15378"/>
        <dbReference type="ChEBI" id="CHEBI:136412"/>
        <dbReference type="ChEBI" id="CHEBI:157695"/>
        <dbReference type="ChEBI" id="CHEBI:167181"/>
        <dbReference type="EC" id="4.2.99.18"/>
    </reaction>
</comment>
<dbReference type="PROSITE" id="PS51066">
    <property type="entry name" value="ZF_FPG_2"/>
    <property type="match status" value="1"/>
</dbReference>
<dbReference type="AlphaFoldDB" id="A0A2M6WNF0"/>
<evidence type="ECO:0000256" key="1">
    <source>
        <dbReference type="ARBA" id="ARBA00001668"/>
    </source>
</evidence>
<evidence type="ECO:0000256" key="13">
    <source>
        <dbReference type="ARBA" id="ARBA00023268"/>
    </source>
</evidence>
<dbReference type="PROSITE" id="PS51068">
    <property type="entry name" value="FPG_CAT"/>
    <property type="match status" value="1"/>
</dbReference>
<name>A0A2M6WNF0_9BACT</name>
<gene>
    <name evidence="19" type="ORF">COT98_04295</name>
</gene>
<dbReference type="SMART" id="SM01232">
    <property type="entry name" value="H2TH"/>
    <property type="match status" value="1"/>
</dbReference>
<dbReference type="GO" id="GO:0008270">
    <property type="term" value="F:zinc ion binding"/>
    <property type="evidence" value="ECO:0007669"/>
    <property type="project" value="UniProtKB-KW"/>
</dbReference>
<dbReference type="NCBIfam" id="TIGR00577">
    <property type="entry name" value="fpg"/>
    <property type="match status" value="1"/>
</dbReference>
<keyword evidence="14" id="KW-0326">Glycosidase</keyword>
<comment type="subunit">
    <text evidence="4">Monomer.</text>
</comment>
<dbReference type="SUPFAM" id="SSF46946">
    <property type="entry name" value="S13-like H2TH domain"/>
    <property type="match status" value="1"/>
</dbReference>
<dbReference type="InterPro" id="IPR035937">
    <property type="entry name" value="FPG_N"/>
</dbReference>
<feature type="domain" description="Formamidopyrimidine-DNA glycosylase catalytic" evidence="18">
    <location>
        <begin position="1"/>
        <end position="126"/>
    </location>
</feature>
<evidence type="ECO:0000256" key="5">
    <source>
        <dbReference type="ARBA" id="ARBA00022723"/>
    </source>
</evidence>
<evidence type="ECO:0000259" key="18">
    <source>
        <dbReference type="PROSITE" id="PS51068"/>
    </source>
</evidence>
<evidence type="ECO:0000256" key="8">
    <source>
        <dbReference type="ARBA" id="ARBA00022801"/>
    </source>
</evidence>
<dbReference type="SUPFAM" id="SSF81624">
    <property type="entry name" value="N-terminal domain of MutM-like DNA repair proteins"/>
    <property type="match status" value="1"/>
</dbReference>
<evidence type="ECO:0000256" key="4">
    <source>
        <dbReference type="ARBA" id="ARBA00011245"/>
    </source>
</evidence>
<dbReference type="InterPro" id="IPR012319">
    <property type="entry name" value="FPG_cat"/>
</dbReference>
<dbReference type="EMBL" id="PFAQ01000057">
    <property type="protein sequence ID" value="PIT94328.1"/>
    <property type="molecule type" value="Genomic_DNA"/>
</dbReference>
<dbReference type="Pfam" id="PF01149">
    <property type="entry name" value="Fapy_DNA_glyco"/>
    <property type="match status" value="1"/>
</dbReference>
<keyword evidence="13" id="KW-0511">Multifunctional enzyme</keyword>
<comment type="catalytic activity">
    <reaction evidence="1">
        <text>Hydrolysis of DNA containing ring-opened 7-methylguanine residues, releasing 2,6-diamino-4-hydroxy-5-(N-methyl)formamidopyrimidine.</text>
        <dbReference type="EC" id="3.2.2.23"/>
    </reaction>
</comment>
<keyword evidence="8" id="KW-0378">Hydrolase</keyword>
<dbReference type="SUPFAM" id="SSF57716">
    <property type="entry name" value="Glucocorticoid receptor-like (DNA-binding domain)"/>
    <property type="match status" value="1"/>
</dbReference>
<dbReference type="Proteomes" id="UP000228900">
    <property type="component" value="Unassembled WGS sequence"/>
</dbReference>
<dbReference type="InterPro" id="IPR020629">
    <property type="entry name" value="FPG_Glyclase"/>
</dbReference>
<dbReference type="Gene3D" id="1.10.8.50">
    <property type="match status" value="1"/>
</dbReference>
<comment type="cofactor">
    <cofactor evidence="2">
        <name>Zn(2+)</name>
        <dbReference type="ChEBI" id="CHEBI:29105"/>
    </cofactor>
</comment>
<evidence type="ECO:0000256" key="11">
    <source>
        <dbReference type="ARBA" id="ARBA00023204"/>
    </source>
</evidence>
<dbReference type="FunFam" id="1.10.8.50:FF:000003">
    <property type="entry name" value="Formamidopyrimidine-DNA glycosylase"/>
    <property type="match status" value="1"/>
</dbReference>
<evidence type="ECO:0000313" key="20">
    <source>
        <dbReference type="Proteomes" id="UP000228900"/>
    </source>
</evidence>
<evidence type="ECO:0000256" key="10">
    <source>
        <dbReference type="ARBA" id="ARBA00023125"/>
    </source>
</evidence>
<dbReference type="Pfam" id="PF06827">
    <property type="entry name" value="zf-FPG_IleRS"/>
    <property type="match status" value="1"/>
</dbReference>
<evidence type="ECO:0000256" key="3">
    <source>
        <dbReference type="ARBA" id="ARBA00009409"/>
    </source>
</evidence>
<evidence type="ECO:0000256" key="12">
    <source>
        <dbReference type="ARBA" id="ARBA00023239"/>
    </source>
</evidence>
<organism evidence="19 20">
    <name type="scientific">Candidatus Falkowbacteria bacterium CG10_big_fil_rev_8_21_14_0_10_39_9</name>
    <dbReference type="NCBI Taxonomy" id="1974566"/>
    <lineage>
        <taxon>Bacteria</taxon>
        <taxon>Candidatus Falkowiibacteriota</taxon>
    </lineage>
</organism>
<keyword evidence="7 16" id="KW-0863">Zinc-finger</keyword>
<keyword evidence="5" id="KW-0479">Metal-binding</keyword>
<dbReference type="GO" id="GO:0140078">
    <property type="term" value="F:class I DNA-(apurinic or apyrimidinic site) endonuclease activity"/>
    <property type="evidence" value="ECO:0007669"/>
    <property type="project" value="UniProtKB-EC"/>
</dbReference>
<dbReference type="PANTHER" id="PTHR22993">
    <property type="entry name" value="FORMAMIDOPYRIMIDINE-DNA GLYCOSYLASE"/>
    <property type="match status" value="1"/>
</dbReference>
<evidence type="ECO:0000256" key="2">
    <source>
        <dbReference type="ARBA" id="ARBA00001947"/>
    </source>
</evidence>
<dbReference type="GO" id="GO:0006284">
    <property type="term" value="P:base-excision repair"/>
    <property type="evidence" value="ECO:0007669"/>
    <property type="project" value="InterPro"/>
</dbReference>
<dbReference type="GO" id="GO:0003684">
    <property type="term" value="F:damaged DNA binding"/>
    <property type="evidence" value="ECO:0007669"/>
    <property type="project" value="InterPro"/>
</dbReference>
<dbReference type="InterPro" id="IPR010663">
    <property type="entry name" value="Znf_FPG/IleRS"/>
</dbReference>
<keyword evidence="11" id="KW-0234">DNA repair</keyword>
<accession>A0A2M6WNF0</accession>
<dbReference type="Gene3D" id="3.20.190.10">
    <property type="entry name" value="MutM-like, N-terminal"/>
    <property type="match status" value="1"/>
</dbReference>
<evidence type="ECO:0000256" key="14">
    <source>
        <dbReference type="ARBA" id="ARBA00023295"/>
    </source>
</evidence>
<keyword evidence="12" id="KW-0456">Lyase</keyword>